<evidence type="ECO:0000256" key="1">
    <source>
        <dbReference type="SAM" id="MobiDB-lite"/>
    </source>
</evidence>
<dbReference type="GO" id="GO:0003677">
    <property type="term" value="F:DNA binding"/>
    <property type="evidence" value="ECO:0007669"/>
    <property type="project" value="InterPro"/>
</dbReference>
<dbReference type="RefSeq" id="XP_011635627.1">
    <property type="nucleotide sequence ID" value="XM_011637325.2"/>
</dbReference>
<keyword evidence="3" id="KW-1185">Reference proteome</keyword>
<feature type="compositionally biased region" description="Low complexity" evidence="1">
    <location>
        <begin position="263"/>
        <end position="279"/>
    </location>
</feature>
<feature type="region of interest" description="Disordered" evidence="1">
    <location>
        <begin position="249"/>
        <end position="315"/>
    </location>
</feature>
<sequence>MDDEMLIECVRQHVELYDLSDKRYIDGAYKQRVWNEISQKLGYPAIMCKMRWNNIRDNYRKSLKKRVTRSGLTGQPRNMRYKYENQLTFLLPFIRERDPNHSGLIREGDEVSTAGDTAPLKRDDNCDMQARPVADFETTEDGTDRSHDEETPTIKNERPGREFPIESSAKLAIPELMTSDYSEESNDLRFQSASSVSHSVDAFLASIAPTLKSLSPYYLNVTKTKIFTIVQEAEMIQIVEQQKRYRARKRRGAVGSPDEPGTSPFSSPAHVPAVPSASPQSYDFSPHLFTEMCPSDQQHRSIAAADPAAGSKADY</sequence>
<dbReference type="AlphaFoldDB" id="A0A6I9WUQ9"/>
<dbReference type="KEGG" id="pbar:105426203"/>
<feature type="compositionally biased region" description="Low complexity" evidence="1">
    <location>
        <begin position="303"/>
        <end position="315"/>
    </location>
</feature>
<dbReference type="PANTHER" id="PTHR12243:SF67">
    <property type="entry name" value="COREPRESSOR OF PANGOLIN, ISOFORM A-RELATED"/>
    <property type="match status" value="1"/>
</dbReference>
<accession>A0A6I9WUQ9</accession>
<dbReference type="GeneID" id="105426203"/>
<dbReference type="Pfam" id="PF10545">
    <property type="entry name" value="MADF_DNA_bdg"/>
    <property type="match status" value="1"/>
</dbReference>
<evidence type="ECO:0000313" key="3">
    <source>
        <dbReference type="Proteomes" id="UP000504615"/>
    </source>
</evidence>
<name>A0A6I9WUQ9_9HYME</name>
<gene>
    <name evidence="4" type="primary">LOC105426203</name>
</gene>
<organism evidence="3 4">
    <name type="scientific">Pogonomyrmex barbatus</name>
    <name type="common">red harvester ant</name>
    <dbReference type="NCBI Taxonomy" id="144034"/>
    <lineage>
        <taxon>Eukaryota</taxon>
        <taxon>Metazoa</taxon>
        <taxon>Ecdysozoa</taxon>
        <taxon>Arthropoda</taxon>
        <taxon>Hexapoda</taxon>
        <taxon>Insecta</taxon>
        <taxon>Pterygota</taxon>
        <taxon>Neoptera</taxon>
        <taxon>Endopterygota</taxon>
        <taxon>Hymenoptera</taxon>
        <taxon>Apocrita</taxon>
        <taxon>Aculeata</taxon>
        <taxon>Formicoidea</taxon>
        <taxon>Formicidae</taxon>
        <taxon>Myrmicinae</taxon>
        <taxon>Pogonomyrmex</taxon>
    </lineage>
</organism>
<dbReference type="PANTHER" id="PTHR12243">
    <property type="entry name" value="MADF DOMAIN TRANSCRIPTION FACTOR"/>
    <property type="match status" value="1"/>
</dbReference>
<dbReference type="Proteomes" id="UP000504615">
    <property type="component" value="Unplaced"/>
</dbReference>
<feature type="compositionally biased region" description="Basic and acidic residues" evidence="1">
    <location>
        <begin position="142"/>
        <end position="160"/>
    </location>
</feature>
<evidence type="ECO:0000313" key="4">
    <source>
        <dbReference type="RefSeq" id="XP_011635627.1"/>
    </source>
</evidence>
<proteinExistence type="predicted"/>
<dbReference type="InterPro" id="IPR004210">
    <property type="entry name" value="BESS_motif"/>
</dbReference>
<dbReference type="OrthoDB" id="10262320at2759"/>
<reference evidence="4" key="1">
    <citation type="submission" date="2025-08" db="UniProtKB">
        <authorList>
            <consortium name="RefSeq"/>
        </authorList>
    </citation>
    <scope>IDENTIFICATION</scope>
</reference>
<dbReference type="InterPro" id="IPR039353">
    <property type="entry name" value="TF_Adf1"/>
</dbReference>
<evidence type="ECO:0000259" key="2">
    <source>
        <dbReference type="PROSITE" id="PS51029"/>
    </source>
</evidence>
<dbReference type="Pfam" id="PF02944">
    <property type="entry name" value="BESS"/>
    <property type="match status" value="1"/>
</dbReference>
<protein>
    <submittedName>
        <fullName evidence="4">Uncharacterized protein LOC105426203</fullName>
    </submittedName>
</protein>
<dbReference type="SMART" id="SM00595">
    <property type="entry name" value="MADF"/>
    <property type="match status" value="1"/>
</dbReference>
<dbReference type="PROSITE" id="PS51029">
    <property type="entry name" value="MADF"/>
    <property type="match status" value="1"/>
</dbReference>
<feature type="domain" description="MADF" evidence="2">
    <location>
        <begin position="5"/>
        <end position="95"/>
    </location>
</feature>
<feature type="region of interest" description="Disordered" evidence="1">
    <location>
        <begin position="101"/>
        <end position="160"/>
    </location>
</feature>
<dbReference type="InterPro" id="IPR006578">
    <property type="entry name" value="MADF-dom"/>
</dbReference>